<keyword evidence="1" id="KW-0479">Metal-binding</keyword>
<dbReference type="Gene3D" id="4.10.60.10">
    <property type="entry name" value="Zinc finger, CCHC-type"/>
    <property type="match status" value="1"/>
</dbReference>
<feature type="compositionally biased region" description="Gly residues" evidence="2">
    <location>
        <begin position="280"/>
        <end position="326"/>
    </location>
</feature>
<gene>
    <name evidence="4" type="ORF">DM02DRAFT_608494</name>
</gene>
<dbReference type="AlphaFoldDB" id="A0A2V1EBA8"/>
<reference evidence="4 5" key="1">
    <citation type="journal article" date="2018" name="Sci. Rep.">
        <title>Comparative genomics provides insights into the lifestyle and reveals functional heterogeneity of dark septate endophytic fungi.</title>
        <authorList>
            <person name="Knapp D.G."/>
            <person name="Nemeth J.B."/>
            <person name="Barry K."/>
            <person name="Hainaut M."/>
            <person name="Henrissat B."/>
            <person name="Johnson J."/>
            <person name="Kuo A."/>
            <person name="Lim J.H.P."/>
            <person name="Lipzen A."/>
            <person name="Nolan M."/>
            <person name="Ohm R.A."/>
            <person name="Tamas L."/>
            <person name="Grigoriev I.V."/>
            <person name="Spatafora J.W."/>
            <person name="Nagy L.G."/>
            <person name="Kovacs G.M."/>
        </authorList>
    </citation>
    <scope>NUCLEOTIDE SEQUENCE [LARGE SCALE GENOMIC DNA]</scope>
    <source>
        <strain evidence="4 5">DSE2036</strain>
    </source>
</reference>
<dbReference type="Pfam" id="PF00098">
    <property type="entry name" value="zf-CCHC"/>
    <property type="match status" value="1"/>
</dbReference>
<organism evidence="4 5">
    <name type="scientific">Periconia macrospinosa</name>
    <dbReference type="NCBI Taxonomy" id="97972"/>
    <lineage>
        <taxon>Eukaryota</taxon>
        <taxon>Fungi</taxon>
        <taxon>Dikarya</taxon>
        <taxon>Ascomycota</taxon>
        <taxon>Pezizomycotina</taxon>
        <taxon>Dothideomycetes</taxon>
        <taxon>Pleosporomycetidae</taxon>
        <taxon>Pleosporales</taxon>
        <taxon>Massarineae</taxon>
        <taxon>Periconiaceae</taxon>
        <taxon>Periconia</taxon>
    </lineage>
</organism>
<keyword evidence="5" id="KW-1185">Reference proteome</keyword>
<dbReference type="SUPFAM" id="SSF57756">
    <property type="entry name" value="Retrovirus zinc finger-like domains"/>
    <property type="match status" value="1"/>
</dbReference>
<keyword evidence="1" id="KW-0863">Zinc-finger</keyword>
<dbReference type="InterPro" id="IPR051714">
    <property type="entry name" value="Znf_CCHC_NABP"/>
</dbReference>
<dbReference type="GO" id="GO:0003676">
    <property type="term" value="F:nucleic acid binding"/>
    <property type="evidence" value="ECO:0007669"/>
    <property type="project" value="InterPro"/>
</dbReference>
<proteinExistence type="predicted"/>
<name>A0A2V1EBA8_9PLEO</name>
<dbReference type="InterPro" id="IPR036875">
    <property type="entry name" value="Znf_CCHC_sf"/>
</dbReference>
<evidence type="ECO:0000259" key="3">
    <source>
        <dbReference type="PROSITE" id="PS50158"/>
    </source>
</evidence>
<dbReference type="SMART" id="SM00343">
    <property type="entry name" value="ZnF_C2HC"/>
    <property type="match status" value="2"/>
</dbReference>
<dbReference type="STRING" id="97972.A0A2V1EBA8"/>
<feature type="compositionally biased region" description="Gly residues" evidence="2">
    <location>
        <begin position="366"/>
        <end position="378"/>
    </location>
</feature>
<evidence type="ECO:0000256" key="1">
    <source>
        <dbReference type="PROSITE-ProRule" id="PRU00047"/>
    </source>
</evidence>
<dbReference type="Proteomes" id="UP000244855">
    <property type="component" value="Unassembled WGS sequence"/>
</dbReference>
<dbReference type="PANTHER" id="PTHR23002">
    <property type="entry name" value="ZINC FINGER CCHC DOMAIN CONTAINING PROTEIN"/>
    <property type="match status" value="1"/>
</dbReference>
<sequence length="468" mass="51224">MSDKKVKLKDSSNYVQWYRTTALAVGHSKKVLPYWFGEVIVGPQPDVVQYQQAASWRPSAIPVASNSGTTVTAGPAAQKRKLEERNENGTDPLNTLTGGDFTNLPVAERLAVANSCYQEAARQWRDRSKKAQLALEELGNIVEYQVWEQVLKYDNARTDPKAAWLAVSNVCAPSNAVIISQAEKVLSSTRSDQYKDIRQYVSVMTDARLAHVEIEPYTYGKLAIKIVEGLDHRYQSFSAWYPARKVCNYTKAEYDEFIKQLYDYAEGVEKAAVNDRQTGGFRGRGQQGQGQQGQGQQGRGQYRGFGRGYAGGTNRGGGSDQGGGTDRGLSGPRCFNCGGKGHFARDCPSQPQQSSNGNNNVNTNGNGNGSGNGFGTGSRSGANPGNNNDKKGLHCDYCGLNNSHVKNDCRRFIQDKANGVMRDKYVWPEKGNAYANYASPSAEEVPEDAADADSTPMFATFRGMNIDY</sequence>
<feature type="compositionally biased region" description="Low complexity" evidence="2">
    <location>
        <begin position="354"/>
        <end position="365"/>
    </location>
</feature>
<accession>A0A2V1EBA8</accession>
<feature type="domain" description="CCHC-type" evidence="3">
    <location>
        <begin position="333"/>
        <end position="349"/>
    </location>
</feature>
<dbReference type="InterPro" id="IPR001878">
    <property type="entry name" value="Znf_CCHC"/>
</dbReference>
<evidence type="ECO:0000313" key="5">
    <source>
        <dbReference type="Proteomes" id="UP000244855"/>
    </source>
</evidence>
<dbReference type="PROSITE" id="PS50158">
    <property type="entry name" value="ZF_CCHC"/>
    <property type="match status" value="1"/>
</dbReference>
<feature type="region of interest" description="Disordered" evidence="2">
    <location>
        <begin position="66"/>
        <end position="98"/>
    </location>
</feature>
<protein>
    <recommendedName>
        <fullName evidence="3">CCHC-type domain-containing protein</fullName>
    </recommendedName>
</protein>
<dbReference type="GO" id="GO:0008270">
    <property type="term" value="F:zinc ion binding"/>
    <property type="evidence" value="ECO:0007669"/>
    <property type="project" value="UniProtKB-KW"/>
</dbReference>
<dbReference type="EMBL" id="KZ805302">
    <property type="protein sequence ID" value="PVI07878.1"/>
    <property type="molecule type" value="Genomic_DNA"/>
</dbReference>
<evidence type="ECO:0000313" key="4">
    <source>
        <dbReference type="EMBL" id="PVI07878.1"/>
    </source>
</evidence>
<feature type="region of interest" description="Disordered" evidence="2">
    <location>
        <begin position="277"/>
        <end position="326"/>
    </location>
</feature>
<feature type="region of interest" description="Disordered" evidence="2">
    <location>
        <begin position="345"/>
        <end position="385"/>
    </location>
</feature>
<dbReference type="OrthoDB" id="3863715at2759"/>
<evidence type="ECO:0000256" key="2">
    <source>
        <dbReference type="SAM" id="MobiDB-lite"/>
    </source>
</evidence>
<keyword evidence="1" id="KW-0862">Zinc</keyword>